<dbReference type="AlphaFoldDB" id="A0A1Q9C1Y4"/>
<proteinExistence type="predicted"/>
<gene>
    <name evidence="1" type="ORF">AK812_SmicGene43084</name>
</gene>
<organism evidence="1 2">
    <name type="scientific">Symbiodinium microadriaticum</name>
    <name type="common">Dinoflagellate</name>
    <name type="synonym">Zooxanthella microadriatica</name>
    <dbReference type="NCBI Taxonomy" id="2951"/>
    <lineage>
        <taxon>Eukaryota</taxon>
        <taxon>Sar</taxon>
        <taxon>Alveolata</taxon>
        <taxon>Dinophyceae</taxon>
        <taxon>Suessiales</taxon>
        <taxon>Symbiodiniaceae</taxon>
        <taxon>Symbiodinium</taxon>
    </lineage>
</organism>
<evidence type="ECO:0000313" key="2">
    <source>
        <dbReference type="Proteomes" id="UP000186817"/>
    </source>
</evidence>
<dbReference type="OrthoDB" id="10489013at2759"/>
<comment type="caution">
    <text evidence="1">The sequence shown here is derived from an EMBL/GenBank/DDBJ whole genome shotgun (WGS) entry which is preliminary data.</text>
</comment>
<evidence type="ECO:0000313" key="1">
    <source>
        <dbReference type="EMBL" id="OLP76921.1"/>
    </source>
</evidence>
<name>A0A1Q9C1Y4_SYMMI</name>
<sequence>MRFAPIAIFYHAAPMEEACPFFRDYVPLVSSLESTFEGHGGLPVVVTMEPSFNLYPYISSPINFKAASQSSYTTHPGIIAAEACSLLAFLIIRALKRQVPPLSSAAAGGWRFVGVVPGGDGIGSRVYLSAWVLRVQPLVTRSMMEGSLTSDELPEQFQGTAPGASSSSGVFTETGTFSVDQSEKSTALRVFLASEMGSLFP</sequence>
<protein>
    <submittedName>
        <fullName evidence="1">Uncharacterized protein</fullName>
    </submittedName>
</protein>
<keyword evidence="2" id="KW-1185">Reference proteome</keyword>
<dbReference type="Proteomes" id="UP000186817">
    <property type="component" value="Unassembled WGS sequence"/>
</dbReference>
<reference evidence="1 2" key="1">
    <citation type="submission" date="2016-02" db="EMBL/GenBank/DDBJ databases">
        <title>Genome analysis of coral dinoflagellate symbionts highlights evolutionary adaptations to a symbiotic lifestyle.</title>
        <authorList>
            <person name="Aranda M."/>
            <person name="Li Y."/>
            <person name="Liew Y.J."/>
            <person name="Baumgarten S."/>
            <person name="Simakov O."/>
            <person name="Wilson M."/>
            <person name="Piel J."/>
            <person name="Ashoor H."/>
            <person name="Bougouffa S."/>
            <person name="Bajic V.B."/>
            <person name="Ryu T."/>
            <person name="Ravasi T."/>
            <person name="Bayer T."/>
            <person name="Micklem G."/>
            <person name="Kim H."/>
            <person name="Bhak J."/>
            <person name="Lajeunesse T.C."/>
            <person name="Voolstra C.R."/>
        </authorList>
    </citation>
    <scope>NUCLEOTIDE SEQUENCE [LARGE SCALE GENOMIC DNA]</scope>
    <source>
        <strain evidence="1 2">CCMP2467</strain>
    </source>
</reference>
<dbReference type="EMBL" id="LSRX01001887">
    <property type="protein sequence ID" value="OLP76921.1"/>
    <property type="molecule type" value="Genomic_DNA"/>
</dbReference>
<accession>A0A1Q9C1Y4</accession>